<dbReference type="AlphaFoldDB" id="A0AA38H2Z5"/>
<dbReference type="RefSeq" id="XP_052942782.1">
    <property type="nucleotide sequence ID" value="XM_053091080.1"/>
</dbReference>
<accession>A0AA38H2Z5</accession>
<reference evidence="2" key="1">
    <citation type="journal article" date="2022" name="G3 (Bethesda)">
        <title>High quality genome of the basidiomycete yeast Dioszegia hungarica PDD-24b-2 isolated from cloud water.</title>
        <authorList>
            <person name="Jarrige D."/>
            <person name="Haridas S."/>
            <person name="Bleykasten-Grosshans C."/>
            <person name="Joly M."/>
            <person name="Nadalig T."/>
            <person name="Sancelme M."/>
            <person name="Vuilleumier S."/>
            <person name="Grigoriev I.V."/>
            <person name="Amato P."/>
            <person name="Bringel F."/>
        </authorList>
    </citation>
    <scope>NUCLEOTIDE SEQUENCE</scope>
    <source>
        <strain evidence="2">PDD-24b-2</strain>
    </source>
</reference>
<feature type="compositionally biased region" description="Basic and acidic residues" evidence="1">
    <location>
        <begin position="90"/>
        <end position="113"/>
    </location>
</feature>
<protein>
    <submittedName>
        <fullName evidence="2">Nuclear segregation protein Bfr1</fullName>
    </submittedName>
</protein>
<dbReference type="GO" id="GO:0005783">
    <property type="term" value="C:endoplasmic reticulum"/>
    <property type="evidence" value="ECO:0007669"/>
    <property type="project" value="TreeGrafter"/>
</dbReference>
<feature type="region of interest" description="Disordered" evidence="1">
    <location>
        <begin position="84"/>
        <end position="113"/>
    </location>
</feature>
<feature type="region of interest" description="Disordered" evidence="1">
    <location>
        <begin position="1"/>
        <end position="64"/>
    </location>
</feature>
<dbReference type="GO" id="GO:1990904">
    <property type="term" value="C:ribonucleoprotein complex"/>
    <property type="evidence" value="ECO:0007669"/>
    <property type="project" value="TreeGrafter"/>
</dbReference>
<gene>
    <name evidence="2" type="ORF">MKK02DRAFT_40386</name>
</gene>
<dbReference type="GO" id="GO:0042175">
    <property type="term" value="C:nuclear outer membrane-endoplasmic reticulum membrane network"/>
    <property type="evidence" value="ECO:0007669"/>
    <property type="project" value="TreeGrafter"/>
</dbReference>
<evidence type="ECO:0000313" key="3">
    <source>
        <dbReference type="Proteomes" id="UP001164286"/>
    </source>
</evidence>
<dbReference type="GO" id="GO:0008298">
    <property type="term" value="P:intracellular mRNA localization"/>
    <property type="evidence" value="ECO:0007669"/>
    <property type="project" value="TreeGrafter"/>
</dbReference>
<feature type="compositionally biased region" description="Low complexity" evidence="1">
    <location>
        <begin position="412"/>
        <end position="425"/>
    </location>
</feature>
<sequence length="596" mass="64309">MPPPTSSLKPSAAKANGSSKPDAAAAAAPAKTGAAAPAAAGEAGEKRTTLSKPDKAAYDSEQKGYTKEIAEIKTKLDAIRARINLGQAPKGDDRRSQLKAEMDALRTEQSKYKGDRGKLLDEVKRLQEGLQRKIKEAQASRGKVAFKNVDEVDDRLDSLNKQIESGTMKLVDEKKALQEVSNLKRMRKQLESTGSVDDAIAADKAKIDEVRAKLDDPEARKVSDRFDVLKKEMDGLRDEGNKAYEERNKLFDERNALSAQLDEVFGKKRESASKYREENDTYYAKVQADRQARQDRFKADKAKEDAERREEEIVRLREEAKQPAFGAEIEDCKILTGWFQGKYGNGEVPSTNAAKAPVQVEGVKELERRKVEDDFKGMTLKKKDDEEMGGFFGGMGKKGKGKGKQAAGGKGAAASGTATPTEGGAATPGGSGAVNLPMSLLSALLALGIPPPTGKSDVQRTIDDLETKRAWYEANSSTKTKTEMDRVEQLVAKMQKKNQLVTGDADAEEEDNEPATEDAEAKADAVEDAPVPKEEAGGAKEPAHTVAGSASVVDPNLKLPQAGAGDHVLPSDAAPTDEIKHVDSALEEIKESGEEA</sequence>
<evidence type="ECO:0000313" key="2">
    <source>
        <dbReference type="EMBL" id="KAI9633005.1"/>
    </source>
</evidence>
<dbReference type="EMBL" id="JAKWFO010000013">
    <property type="protein sequence ID" value="KAI9633005.1"/>
    <property type="molecule type" value="Genomic_DNA"/>
</dbReference>
<feature type="region of interest" description="Disordered" evidence="1">
    <location>
        <begin position="495"/>
        <end position="578"/>
    </location>
</feature>
<dbReference type="PANTHER" id="PTHR31027:SF2">
    <property type="entry name" value="LEBERCILIN DOMAIN-CONTAINING PROTEIN"/>
    <property type="match status" value="1"/>
</dbReference>
<feature type="compositionally biased region" description="Basic and acidic residues" evidence="1">
    <location>
        <begin position="519"/>
        <end position="543"/>
    </location>
</feature>
<dbReference type="Gene3D" id="1.20.58.60">
    <property type="match status" value="1"/>
</dbReference>
<feature type="compositionally biased region" description="Acidic residues" evidence="1">
    <location>
        <begin position="505"/>
        <end position="518"/>
    </location>
</feature>
<organism evidence="2 3">
    <name type="scientific">Dioszegia hungarica</name>
    <dbReference type="NCBI Taxonomy" id="4972"/>
    <lineage>
        <taxon>Eukaryota</taxon>
        <taxon>Fungi</taxon>
        <taxon>Dikarya</taxon>
        <taxon>Basidiomycota</taxon>
        <taxon>Agaricomycotina</taxon>
        <taxon>Tremellomycetes</taxon>
        <taxon>Tremellales</taxon>
        <taxon>Bulleribasidiaceae</taxon>
        <taxon>Dioszegia</taxon>
    </lineage>
</organism>
<feature type="compositionally biased region" description="Low complexity" evidence="1">
    <location>
        <begin position="23"/>
        <end position="42"/>
    </location>
</feature>
<evidence type="ECO:0000256" key="1">
    <source>
        <dbReference type="SAM" id="MobiDB-lite"/>
    </source>
</evidence>
<dbReference type="GeneID" id="77730285"/>
<proteinExistence type="predicted"/>
<feature type="region of interest" description="Disordered" evidence="1">
    <location>
        <begin position="386"/>
        <end position="430"/>
    </location>
</feature>
<dbReference type="PANTHER" id="PTHR31027">
    <property type="entry name" value="NUCLEAR SEGREGATION PROTEIN BFR1"/>
    <property type="match status" value="1"/>
</dbReference>
<dbReference type="Proteomes" id="UP001164286">
    <property type="component" value="Unassembled WGS sequence"/>
</dbReference>
<feature type="compositionally biased region" description="Basic and acidic residues" evidence="1">
    <location>
        <begin position="43"/>
        <end position="64"/>
    </location>
</feature>
<dbReference type="InterPro" id="IPR039604">
    <property type="entry name" value="Bfr1"/>
</dbReference>
<keyword evidence="3" id="KW-1185">Reference proteome</keyword>
<name>A0AA38H2Z5_9TREE</name>
<comment type="caution">
    <text evidence="2">The sequence shown here is derived from an EMBL/GenBank/DDBJ whole genome shotgun (WGS) entry which is preliminary data.</text>
</comment>
<dbReference type="GO" id="GO:0003729">
    <property type="term" value="F:mRNA binding"/>
    <property type="evidence" value="ECO:0007669"/>
    <property type="project" value="TreeGrafter"/>
</dbReference>